<feature type="binding site" description="in other chain" evidence="1">
    <location>
        <begin position="139"/>
        <end position="141"/>
    </location>
    <ligand>
        <name>dUMP</name>
        <dbReference type="ChEBI" id="CHEBI:246422"/>
        <note>ligand shared between dimeric partners</note>
    </ligand>
</feature>
<comment type="function">
    <text evidence="1">Catalyzes the reductive methylation of 2'-deoxyuridine-5'-monophosphate (dUMP) to 2'-deoxythymidine-5'-monophosphate (dTMP) while utilizing 5,10-methylenetetrahydrofolate (mTHF) as the methyl donor, and NADPH and FADH(2) as the reductant.</text>
</comment>
<feature type="binding site" evidence="1">
    <location>
        <position position="228"/>
    </location>
    <ligand>
        <name>dUMP</name>
        <dbReference type="ChEBI" id="CHEBI:246422"/>
        <note>ligand shared between dimeric partners</note>
    </ligand>
</feature>
<feature type="binding site" evidence="1">
    <location>
        <begin position="217"/>
        <end position="219"/>
    </location>
    <ligand>
        <name>FAD</name>
        <dbReference type="ChEBI" id="CHEBI:57692"/>
        <note>ligand shared between neighboring subunits</note>
    </ligand>
</feature>
<proteinExistence type="inferred from homology"/>
<dbReference type="GO" id="GO:0006235">
    <property type="term" value="P:dTTP biosynthetic process"/>
    <property type="evidence" value="ECO:0007669"/>
    <property type="project" value="UniProtKB-UniRule"/>
</dbReference>
<comment type="caution">
    <text evidence="1">Lacks conserved residue(s) required for the propagation of feature annotation.</text>
</comment>
<feature type="binding site" description="in other chain" evidence="1">
    <location>
        <position position="201"/>
    </location>
    <ligand>
        <name>dUMP</name>
        <dbReference type="ChEBI" id="CHEBI:246422"/>
        <note>ligand shared between dimeric partners</note>
    </ligand>
</feature>
<dbReference type="NCBIfam" id="TIGR02170">
    <property type="entry name" value="thyX"/>
    <property type="match status" value="1"/>
</dbReference>
<dbReference type="InterPro" id="IPR036098">
    <property type="entry name" value="Thymidylate_synthase_ThyX_sf"/>
</dbReference>
<keyword evidence="1 2" id="KW-0808">Transferase</keyword>
<organism evidence="2 3">
    <name type="scientific">Helicobacter typhlonius</name>
    <dbReference type="NCBI Taxonomy" id="76936"/>
    <lineage>
        <taxon>Bacteria</taxon>
        <taxon>Pseudomonadati</taxon>
        <taxon>Campylobacterota</taxon>
        <taxon>Epsilonproteobacteria</taxon>
        <taxon>Campylobacterales</taxon>
        <taxon>Helicobacteraceae</taxon>
        <taxon>Helicobacter</taxon>
    </lineage>
</organism>
<dbReference type="CDD" id="cd20175">
    <property type="entry name" value="ThyX"/>
    <property type="match status" value="1"/>
</dbReference>
<comment type="pathway">
    <text evidence="1">Pyrimidine metabolism; dTTP biosynthesis.</text>
</comment>
<evidence type="ECO:0000313" key="2">
    <source>
        <dbReference type="EMBL" id="CUU40999.1"/>
    </source>
</evidence>
<keyword evidence="1" id="KW-0545">Nucleotide biosynthesis</keyword>
<dbReference type="PANTHER" id="PTHR34934:SF1">
    <property type="entry name" value="FLAVIN-DEPENDENT THYMIDYLATE SYNTHASE"/>
    <property type="match status" value="1"/>
</dbReference>
<dbReference type="InterPro" id="IPR003669">
    <property type="entry name" value="Thymidylate_synthase_ThyX"/>
</dbReference>
<keyword evidence="1" id="KW-0285">Flavoprotein</keyword>
<dbReference type="GO" id="GO:0070402">
    <property type="term" value="F:NADPH binding"/>
    <property type="evidence" value="ECO:0007669"/>
    <property type="project" value="TreeGrafter"/>
</dbReference>
<dbReference type="HAMAP" id="MF_01408">
    <property type="entry name" value="ThyX"/>
    <property type="match status" value="1"/>
</dbReference>
<dbReference type="EMBL" id="LN907858">
    <property type="protein sequence ID" value="CUU40999.1"/>
    <property type="molecule type" value="Genomic_DNA"/>
</dbReference>
<keyword evidence="1 2" id="KW-0489">Methyltransferase</keyword>
<dbReference type="Pfam" id="PF02511">
    <property type="entry name" value="Thy1"/>
    <property type="match status" value="1"/>
</dbReference>
<feature type="binding site" evidence="1">
    <location>
        <position position="223"/>
    </location>
    <ligand>
        <name>FAD</name>
        <dbReference type="ChEBI" id="CHEBI:57692"/>
        <note>ligand shared between neighboring subunits</note>
    </ligand>
</feature>
<protein>
    <recommendedName>
        <fullName evidence="1">Flavin-dependent thymidylate synthase</fullName>
        <shortName evidence="1">FDTS</shortName>
        <ecNumber evidence="1">2.1.1.148</ecNumber>
    </recommendedName>
    <alternativeName>
        <fullName evidence="1">FAD-dependent thymidylate synthase</fullName>
    </alternativeName>
    <alternativeName>
        <fullName evidence="1">Thymidylate synthase ThyX</fullName>
        <shortName evidence="1">TS</shortName>
        <shortName evidence="1">TSase</shortName>
    </alternativeName>
</protein>
<reference evidence="3" key="1">
    <citation type="submission" date="2015-11" db="EMBL/GenBank/DDBJ databases">
        <authorList>
            <person name="Anvar S.Y."/>
        </authorList>
    </citation>
    <scope>NUCLEOTIDE SEQUENCE [LARGE SCALE GENOMIC DNA]</scope>
</reference>
<dbReference type="GO" id="GO:0050660">
    <property type="term" value="F:flavin adenine dinucleotide binding"/>
    <property type="evidence" value="ECO:0007669"/>
    <property type="project" value="UniProtKB-UniRule"/>
</dbReference>
<dbReference type="GO" id="GO:0032259">
    <property type="term" value="P:methylation"/>
    <property type="evidence" value="ECO:0007669"/>
    <property type="project" value="UniProtKB-KW"/>
</dbReference>
<name>A0A0S4PZ65_9HELI</name>
<dbReference type="KEGG" id="hty:BN2458_PEG2116"/>
<comment type="catalytic activity">
    <reaction evidence="1">
        <text>dUMP + (6R)-5,10-methylene-5,6,7,8-tetrahydrofolate + NADPH + H(+) = dTMP + (6S)-5,6,7,8-tetrahydrofolate + NADP(+)</text>
        <dbReference type="Rhea" id="RHEA:29043"/>
        <dbReference type="ChEBI" id="CHEBI:15378"/>
        <dbReference type="ChEBI" id="CHEBI:15636"/>
        <dbReference type="ChEBI" id="CHEBI:57453"/>
        <dbReference type="ChEBI" id="CHEBI:57783"/>
        <dbReference type="ChEBI" id="CHEBI:58349"/>
        <dbReference type="ChEBI" id="CHEBI:63528"/>
        <dbReference type="ChEBI" id="CHEBI:246422"/>
        <dbReference type="EC" id="2.1.1.148"/>
    </reaction>
</comment>
<dbReference type="Proteomes" id="UP000064525">
    <property type="component" value="Chromosome I"/>
</dbReference>
<comment type="similarity">
    <text evidence="1">Belongs to the thymidylate synthase ThyX family.</text>
</comment>
<feature type="active site" description="Involved in ionization of N3 of dUMP, leading to its activation" evidence="1">
    <location>
        <position position="228"/>
    </location>
</feature>
<dbReference type="SUPFAM" id="SSF69796">
    <property type="entry name" value="Thymidylate synthase-complementing protein Thy1"/>
    <property type="match status" value="1"/>
</dbReference>
<evidence type="ECO:0000313" key="3">
    <source>
        <dbReference type="Proteomes" id="UP000064525"/>
    </source>
</evidence>
<dbReference type="UniPathway" id="UPA00575"/>
<dbReference type="AlphaFoldDB" id="A0A0S4PZ65"/>
<evidence type="ECO:0000256" key="1">
    <source>
        <dbReference type="HAMAP-Rule" id="MF_01408"/>
    </source>
</evidence>
<dbReference type="GO" id="GO:0004799">
    <property type="term" value="F:thymidylate synthase activity"/>
    <property type="evidence" value="ECO:0007669"/>
    <property type="project" value="TreeGrafter"/>
</dbReference>
<dbReference type="Gene3D" id="3.30.1360.170">
    <property type="match status" value="1"/>
</dbReference>
<keyword evidence="1" id="KW-0521">NADP</keyword>
<sequence length="269" mass="31054">MFRFENLHKTRSLAFITTLTMPKRYADIRFISAFCVSFYTKSLRGEVMGEQKNTKMCISLLHYTPLHICSHAIRTCWQSFEKGDNGGEKDKELINRVGNKFKHTSTLEHLYYNFYIQGISRACLQELARHRMASFSVKSSRYTLKELKNLPSFLPINAENLARAEEFVVFTQNEQVNHASLRALESLREILCNNISSDIAKFAMPESYRTELSFSINARSLQNLLSLRTSKSALWEIRNLALALFNALPAEQRFIFEHCISTENAEKDA</sequence>
<comment type="cofactor">
    <cofactor evidence="1">
        <name>FAD</name>
        <dbReference type="ChEBI" id="CHEBI:57692"/>
    </cofactor>
    <text evidence="1">Binds 4 FAD per tetramer. Each FAD binding site is formed by three monomers.</text>
</comment>
<feature type="binding site" evidence="1">
    <location>
        <begin position="126"/>
        <end position="129"/>
    </location>
    <ligand>
        <name>dUMP</name>
        <dbReference type="ChEBI" id="CHEBI:246422"/>
        <note>ligand shared between dimeric partners</note>
    </ligand>
</feature>
<keyword evidence="1" id="KW-0274">FAD</keyword>
<dbReference type="GO" id="GO:0006231">
    <property type="term" value="P:dTMP biosynthetic process"/>
    <property type="evidence" value="ECO:0007669"/>
    <property type="project" value="UniProtKB-UniRule"/>
</dbReference>
<dbReference type="PATRIC" id="fig|76936.10.peg.2065"/>
<gene>
    <name evidence="1" type="primary">thyX</name>
    <name evidence="2" type="ORF">BN2458_PEG2116</name>
</gene>
<feature type="binding site" evidence="1">
    <location>
        <position position="105"/>
    </location>
    <ligand>
        <name>FAD</name>
        <dbReference type="ChEBI" id="CHEBI:57692"/>
        <note>ligand shared between neighboring subunits</note>
    </ligand>
</feature>
<dbReference type="PROSITE" id="PS51331">
    <property type="entry name" value="THYX"/>
    <property type="match status" value="1"/>
</dbReference>
<feature type="binding site" evidence="1">
    <location>
        <begin position="129"/>
        <end position="131"/>
    </location>
    <ligand>
        <name>FAD</name>
        <dbReference type="ChEBI" id="CHEBI:57692"/>
        <note>ligand shared between neighboring subunits</note>
    </ligand>
</feature>
<accession>A0A0S4PZ65</accession>
<comment type="subunit">
    <text evidence="1">Homotetramer.</text>
</comment>
<dbReference type="GO" id="GO:0050797">
    <property type="term" value="F:thymidylate synthase (FAD) activity"/>
    <property type="evidence" value="ECO:0007669"/>
    <property type="project" value="UniProtKB-UniRule"/>
</dbReference>
<dbReference type="PANTHER" id="PTHR34934">
    <property type="entry name" value="FLAVIN-DEPENDENT THYMIDYLATE SYNTHASE"/>
    <property type="match status" value="1"/>
</dbReference>
<dbReference type="EC" id="2.1.1.148" evidence="1"/>